<organism evidence="2 3">
    <name type="scientific">Sanghuangporus baumii</name>
    <name type="common">Phellinus baumii</name>
    <dbReference type="NCBI Taxonomy" id="108892"/>
    <lineage>
        <taxon>Eukaryota</taxon>
        <taxon>Fungi</taxon>
        <taxon>Dikarya</taxon>
        <taxon>Basidiomycota</taxon>
        <taxon>Agaricomycotina</taxon>
        <taxon>Agaricomycetes</taxon>
        <taxon>Hymenochaetales</taxon>
        <taxon>Hymenochaetaceae</taxon>
        <taxon>Sanghuangporus</taxon>
    </lineage>
</organism>
<keyword evidence="1" id="KW-1133">Transmembrane helix</keyword>
<dbReference type="OrthoDB" id="3266754at2759"/>
<feature type="transmembrane region" description="Helical" evidence="1">
    <location>
        <begin position="174"/>
        <end position="193"/>
    </location>
</feature>
<evidence type="ECO:0000313" key="3">
    <source>
        <dbReference type="Proteomes" id="UP000757232"/>
    </source>
</evidence>
<evidence type="ECO:0000256" key="1">
    <source>
        <dbReference type="SAM" id="Phobius"/>
    </source>
</evidence>
<gene>
    <name evidence="2" type="ORF">A7U60_g7560</name>
</gene>
<proteinExistence type="predicted"/>
<dbReference type="EMBL" id="LNZH02000209">
    <property type="protein sequence ID" value="OCB85550.1"/>
    <property type="molecule type" value="Genomic_DNA"/>
</dbReference>
<accession>A0A9Q5HTD0</accession>
<dbReference type="Proteomes" id="UP000757232">
    <property type="component" value="Unassembled WGS sequence"/>
</dbReference>
<comment type="caution">
    <text evidence="2">The sequence shown here is derived from an EMBL/GenBank/DDBJ whole genome shotgun (WGS) entry which is preliminary data.</text>
</comment>
<name>A0A9Q5HTD0_SANBA</name>
<keyword evidence="1" id="KW-0812">Transmembrane</keyword>
<protein>
    <submittedName>
        <fullName evidence="2">Uncharacterized protein</fullName>
    </submittedName>
</protein>
<reference evidence="2" key="1">
    <citation type="submission" date="2016-06" db="EMBL/GenBank/DDBJ databases">
        <title>Draft Genome sequence of the fungus Inonotus baumii.</title>
        <authorList>
            <person name="Zhu H."/>
            <person name="Lin W."/>
        </authorList>
    </citation>
    <scope>NUCLEOTIDE SEQUENCE</scope>
    <source>
        <strain evidence="2">821</strain>
    </source>
</reference>
<evidence type="ECO:0000313" key="2">
    <source>
        <dbReference type="EMBL" id="OCB85550.1"/>
    </source>
</evidence>
<dbReference type="AlphaFoldDB" id="A0A9Q5HTD0"/>
<sequence length="261" mass="29863">MAEAIQFRFPILYNRKIPGTGFAHIHIQQKYESHYPEEVEFPRTCRDLANPLILNDFYVQVLIQMRTYVLYEKNKMTMILFSALNAIALVFFVVEVTVLSLPKYVNNIETLTAASEIGLHFTYYSPLFWAPFLLNEVVTFLMVFFKFIKVRWSSKGTISSGSNMTLYNVVIRDNMIYFFVIFLVYLSGFVLFINPGIQQTFDGTHMLASIAVSGILAPNLLLMLKKGYYKQEQDAKPATGISTFHATVCRGIETHIADQDG</sequence>
<feature type="transmembrane region" description="Helical" evidence="1">
    <location>
        <begin position="78"/>
        <end position="101"/>
    </location>
</feature>
<feature type="transmembrane region" description="Helical" evidence="1">
    <location>
        <begin position="205"/>
        <end position="224"/>
    </location>
</feature>
<keyword evidence="1" id="KW-0472">Membrane</keyword>
<keyword evidence="3" id="KW-1185">Reference proteome</keyword>
<feature type="transmembrane region" description="Helical" evidence="1">
    <location>
        <begin position="121"/>
        <end position="145"/>
    </location>
</feature>